<dbReference type="AlphaFoldDB" id="A0A232EGD4"/>
<organism evidence="2 3">
    <name type="scientific">Trichomalopsis sarcophagae</name>
    <dbReference type="NCBI Taxonomy" id="543379"/>
    <lineage>
        <taxon>Eukaryota</taxon>
        <taxon>Metazoa</taxon>
        <taxon>Ecdysozoa</taxon>
        <taxon>Arthropoda</taxon>
        <taxon>Hexapoda</taxon>
        <taxon>Insecta</taxon>
        <taxon>Pterygota</taxon>
        <taxon>Neoptera</taxon>
        <taxon>Endopterygota</taxon>
        <taxon>Hymenoptera</taxon>
        <taxon>Apocrita</taxon>
        <taxon>Proctotrupomorpha</taxon>
        <taxon>Chalcidoidea</taxon>
        <taxon>Pteromalidae</taxon>
        <taxon>Pteromalinae</taxon>
        <taxon>Trichomalopsis</taxon>
    </lineage>
</organism>
<dbReference type="STRING" id="543379.A0A232EGD4"/>
<dbReference type="Pfam" id="PF20209">
    <property type="entry name" value="DUF6570"/>
    <property type="match status" value="1"/>
</dbReference>
<dbReference type="InterPro" id="IPR046700">
    <property type="entry name" value="DUF6570"/>
</dbReference>
<name>A0A232EGD4_9HYME</name>
<reference evidence="2 3" key="1">
    <citation type="journal article" date="2017" name="Curr. Biol.">
        <title>The Evolution of Venom by Co-option of Single-Copy Genes.</title>
        <authorList>
            <person name="Martinson E.O."/>
            <person name="Mrinalini"/>
            <person name="Kelkar Y.D."/>
            <person name="Chang C.H."/>
            <person name="Werren J.H."/>
        </authorList>
    </citation>
    <scope>NUCLEOTIDE SEQUENCE [LARGE SCALE GENOMIC DNA]</scope>
    <source>
        <strain evidence="2 3">Alberta</strain>
        <tissue evidence="2">Whole body</tissue>
    </source>
</reference>
<dbReference type="EMBL" id="NNAY01004780">
    <property type="protein sequence ID" value="OXU17425.1"/>
    <property type="molecule type" value="Genomic_DNA"/>
</dbReference>
<comment type="caution">
    <text evidence="2">The sequence shown here is derived from an EMBL/GenBank/DDBJ whole genome shotgun (WGS) entry which is preliminary data.</text>
</comment>
<proteinExistence type="predicted"/>
<evidence type="ECO:0000259" key="1">
    <source>
        <dbReference type="Pfam" id="PF20209"/>
    </source>
</evidence>
<dbReference type="Proteomes" id="UP000215335">
    <property type="component" value="Unassembled WGS sequence"/>
</dbReference>
<protein>
    <recommendedName>
        <fullName evidence="1">DUF6570 domain-containing protein</fullName>
    </recommendedName>
</protein>
<sequence>MYVQFNKIKDVIRKKILRLDELYRYRENYISQINNNLKNGINVNEKNLISKFLDDRKTAANDNLRFPSVPDYIQNLSSIEERMVSPYIPFMQIRALQPYALNSQLSLKGSIINIPTEINEIIKVLPRNFNQMSIIQIKLKRHIDHQTDYMYETIKPSKICEALEYLVKTPLYQKHNIKVDDEFFFNFERNNQTDKPNNDHNCKLDYVINESSSSQNKNNDDHNNNQCDNLDDDFEINDKVLILDRNEEITSTNAIITLA</sequence>
<gene>
    <name evidence="2" type="ORF">TSAR_004865</name>
</gene>
<keyword evidence="3" id="KW-1185">Reference proteome</keyword>
<feature type="domain" description="DUF6570" evidence="1">
    <location>
        <begin position="57"/>
        <end position="182"/>
    </location>
</feature>
<evidence type="ECO:0000313" key="2">
    <source>
        <dbReference type="EMBL" id="OXU17425.1"/>
    </source>
</evidence>
<accession>A0A232EGD4</accession>
<evidence type="ECO:0000313" key="3">
    <source>
        <dbReference type="Proteomes" id="UP000215335"/>
    </source>
</evidence>